<dbReference type="AlphaFoldDB" id="A0A6J6K6X2"/>
<protein>
    <submittedName>
        <fullName evidence="2">Unannotated protein</fullName>
    </submittedName>
</protein>
<dbReference type="PANTHER" id="PTHR47829">
    <property type="entry name" value="HYDROLASE, PUTATIVE (AFU_ORTHOLOGUE AFUA_1G12880)-RELATED"/>
    <property type="match status" value="1"/>
</dbReference>
<dbReference type="InterPro" id="IPR011009">
    <property type="entry name" value="Kinase-like_dom_sf"/>
</dbReference>
<dbReference type="Gene3D" id="3.90.1200.10">
    <property type="match status" value="1"/>
</dbReference>
<dbReference type="EMBL" id="CAEZZU010000001">
    <property type="protein sequence ID" value="CAB4766641.1"/>
    <property type="molecule type" value="Genomic_DNA"/>
</dbReference>
<dbReference type="Gene3D" id="3.30.200.20">
    <property type="entry name" value="Phosphorylase Kinase, domain 1"/>
    <property type="match status" value="1"/>
</dbReference>
<evidence type="ECO:0000313" key="3">
    <source>
        <dbReference type="EMBL" id="CAB4766641.1"/>
    </source>
</evidence>
<dbReference type="InterPro" id="IPR052898">
    <property type="entry name" value="ACAD10-like"/>
</dbReference>
<sequence>MSSTDSPEGIKPGTDPGIDLARVQAWFAENIDGYSGAPLSASLIAGGRSNLTYLVNDGTNEWVLRRPPLGHVLPTAHDMAREYRVQHALANTAVPVPKILGFCDDLAINDAVFYVMERVDGVIYRDASSIASLSPTDAKNVSHALVDVLADIHAVDYNAIGLGDFGRPEGYCERQVRRWGEQWERSKTREIPAVDEVARRLKNALPASGSPTIVHGDYRLDNTMMDPRDPSRIAAVLDWEMSTLGDPLTDLGLFLLYWGQADAQVIATGSAIGSQDGFLDHDGIVEAYALKSGRSVDDLDWYEVFAAFKLAIIVEGINARFQMGKTLGDGFEAMGALVGGLVDGALQRASNSTIAALRG</sequence>
<evidence type="ECO:0000313" key="4">
    <source>
        <dbReference type="EMBL" id="CAB5023063.1"/>
    </source>
</evidence>
<dbReference type="EMBL" id="CAEZWM010000004">
    <property type="protein sequence ID" value="CAB4645430.1"/>
    <property type="molecule type" value="Genomic_DNA"/>
</dbReference>
<dbReference type="Pfam" id="PF01636">
    <property type="entry name" value="APH"/>
    <property type="match status" value="1"/>
</dbReference>
<organism evidence="2">
    <name type="scientific">freshwater metagenome</name>
    <dbReference type="NCBI Taxonomy" id="449393"/>
    <lineage>
        <taxon>unclassified sequences</taxon>
        <taxon>metagenomes</taxon>
        <taxon>ecological metagenomes</taxon>
    </lineage>
</organism>
<evidence type="ECO:0000313" key="2">
    <source>
        <dbReference type="EMBL" id="CAB4645430.1"/>
    </source>
</evidence>
<proteinExistence type="predicted"/>
<feature type="domain" description="Aminoglycoside phosphotransferase" evidence="1">
    <location>
        <begin position="42"/>
        <end position="262"/>
    </location>
</feature>
<dbReference type="InterPro" id="IPR041726">
    <property type="entry name" value="ACAD10_11_N"/>
</dbReference>
<name>A0A6J6K6X2_9ZZZZ</name>
<dbReference type="SUPFAM" id="SSF56112">
    <property type="entry name" value="Protein kinase-like (PK-like)"/>
    <property type="match status" value="1"/>
</dbReference>
<reference evidence="2" key="1">
    <citation type="submission" date="2020-05" db="EMBL/GenBank/DDBJ databases">
        <authorList>
            <person name="Chiriac C."/>
            <person name="Salcher M."/>
            <person name="Ghai R."/>
            <person name="Kavagutti S V."/>
        </authorList>
    </citation>
    <scope>NUCLEOTIDE SEQUENCE</scope>
</reference>
<dbReference type="PANTHER" id="PTHR47829:SF1">
    <property type="entry name" value="HAD FAMILY PHOSPHATASE"/>
    <property type="match status" value="1"/>
</dbReference>
<dbReference type="EMBL" id="CAFBPF010000205">
    <property type="protein sequence ID" value="CAB5023063.1"/>
    <property type="molecule type" value="Genomic_DNA"/>
</dbReference>
<accession>A0A6J6K6X2</accession>
<evidence type="ECO:0000259" key="1">
    <source>
        <dbReference type="Pfam" id="PF01636"/>
    </source>
</evidence>
<dbReference type="CDD" id="cd05154">
    <property type="entry name" value="ACAD10_11_N-like"/>
    <property type="match status" value="1"/>
</dbReference>
<gene>
    <name evidence="2" type="ORF">UFOPK2242_00091</name>
    <name evidence="3" type="ORF">UFOPK2925_00012</name>
    <name evidence="4" type="ORF">UFOPK4071_01338</name>
</gene>
<dbReference type="InterPro" id="IPR002575">
    <property type="entry name" value="Aminoglycoside_PTrfase"/>
</dbReference>